<name>A0A6A6YNM2_9PEZI</name>
<accession>A0A6A6YNM2</accession>
<evidence type="ECO:0000313" key="2">
    <source>
        <dbReference type="EMBL" id="KAF2810472.1"/>
    </source>
</evidence>
<dbReference type="Proteomes" id="UP000504636">
    <property type="component" value="Unplaced"/>
</dbReference>
<reference evidence="4" key="3">
    <citation type="submission" date="2025-04" db="UniProtKB">
        <authorList>
            <consortium name="RefSeq"/>
        </authorList>
    </citation>
    <scope>IDENTIFICATION</scope>
    <source>
        <strain evidence="4">CBS 304.34</strain>
    </source>
</reference>
<proteinExistence type="predicted"/>
<evidence type="ECO:0000256" key="1">
    <source>
        <dbReference type="SAM" id="MobiDB-lite"/>
    </source>
</evidence>
<dbReference type="GeneID" id="54462962"/>
<evidence type="ECO:0000313" key="3">
    <source>
        <dbReference type="Proteomes" id="UP000504636"/>
    </source>
</evidence>
<dbReference type="EMBL" id="MU003700">
    <property type="protein sequence ID" value="KAF2810472.1"/>
    <property type="molecule type" value="Genomic_DNA"/>
</dbReference>
<feature type="region of interest" description="Disordered" evidence="1">
    <location>
        <begin position="178"/>
        <end position="198"/>
    </location>
</feature>
<reference evidence="4" key="2">
    <citation type="submission" date="2020-04" db="EMBL/GenBank/DDBJ databases">
        <authorList>
            <consortium name="NCBI Genome Project"/>
        </authorList>
    </citation>
    <scope>NUCLEOTIDE SEQUENCE</scope>
    <source>
        <strain evidence="4">CBS 304.34</strain>
    </source>
</reference>
<gene>
    <name evidence="2 4" type="ORF">BDZ99DRAFT_476632</name>
</gene>
<reference evidence="2 4" key="1">
    <citation type="journal article" date="2020" name="Stud. Mycol.">
        <title>101 Dothideomycetes genomes: a test case for predicting lifestyles and emergence of pathogens.</title>
        <authorList>
            <person name="Haridas S."/>
            <person name="Albert R."/>
            <person name="Binder M."/>
            <person name="Bloem J."/>
            <person name="Labutti K."/>
            <person name="Salamov A."/>
            <person name="Andreopoulos B."/>
            <person name="Baker S."/>
            <person name="Barry K."/>
            <person name="Bills G."/>
            <person name="Bluhm B."/>
            <person name="Cannon C."/>
            <person name="Castanera R."/>
            <person name="Culley D."/>
            <person name="Daum C."/>
            <person name="Ezra D."/>
            <person name="Gonzalez J."/>
            <person name="Henrissat B."/>
            <person name="Kuo A."/>
            <person name="Liang C."/>
            <person name="Lipzen A."/>
            <person name="Lutzoni F."/>
            <person name="Magnuson J."/>
            <person name="Mondo S."/>
            <person name="Nolan M."/>
            <person name="Ohm R."/>
            <person name="Pangilinan J."/>
            <person name="Park H.-J."/>
            <person name="Ramirez L."/>
            <person name="Alfaro M."/>
            <person name="Sun H."/>
            <person name="Tritt A."/>
            <person name="Yoshinaga Y."/>
            <person name="Zwiers L.-H."/>
            <person name="Turgeon B."/>
            <person name="Goodwin S."/>
            <person name="Spatafora J."/>
            <person name="Crous P."/>
            <person name="Grigoriev I."/>
        </authorList>
    </citation>
    <scope>NUCLEOTIDE SEQUENCE</scope>
    <source>
        <strain evidence="2 4">CBS 304.34</strain>
    </source>
</reference>
<organism evidence="2">
    <name type="scientific">Mytilinidion resinicola</name>
    <dbReference type="NCBI Taxonomy" id="574789"/>
    <lineage>
        <taxon>Eukaryota</taxon>
        <taxon>Fungi</taxon>
        <taxon>Dikarya</taxon>
        <taxon>Ascomycota</taxon>
        <taxon>Pezizomycotina</taxon>
        <taxon>Dothideomycetes</taxon>
        <taxon>Pleosporomycetidae</taxon>
        <taxon>Mytilinidiales</taxon>
        <taxon>Mytilinidiaceae</taxon>
        <taxon>Mytilinidion</taxon>
    </lineage>
</organism>
<keyword evidence="3" id="KW-1185">Reference proteome</keyword>
<dbReference type="RefSeq" id="XP_033577436.1">
    <property type="nucleotide sequence ID" value="XM_033722069.1"/>
</dbReference>
<evidence type="ECO:0000313" key="4">
    <source>
        <dbReference type="RefSeq" id="XP_033577436.1"/>
    </source>
</evidence>
<protein>
    <submittedName>
        <fullName evidence="2 4">Uncharacterized protein</fullName>
    </submittedName>
</protein>
<sequence>MPRPRPFARSDGCTTDAQCAGTHRAPRECTPVLAASWPEVAGSALHQSCSGELARLLFAPAHECPVQYPGAGSGGAVRRSRSARSLIGAEDGPLPDVESSAGSARFEMWAKSWFDRRRPAQAYRFSPLLRGLEKATAARDSVLVCNTTTSRATLRITLPSACNGRLFGCVLQSLLQRPQRSKTAPRPPFDEAPPRPSGSCCAPARIPLHLCQSQPLHAEASTRPSHDWRPMRALIFFAPRAQLPRQR</sequence>
<dbReference type="AlphaFoldDB" id="A0A6A6YNM2"/>